<name>A0A7J6FK29_CANSA</name>
<keyword evidence="1" id="KW-0732">Signal</keyword>
<gene>
    <name evidence="2" type="ORF">G4B88_002995</name>
    <name evidence="3" type="ORF">G4B88_020534</name>
</gene>
<feature type="signal peptide" evidence="1">
    <location>
        <begin position="1"/>
        <end position="28"/>
    </location>
</feature>
<protein>
    <recommendedName>
        <fullName evidence="5">Plant thionin family protein</fullName>
    </recommendedName>
</protein>
<dbReference type="EMBL" id="JAATIQ010000199">
    <property type="protein sequence ID" value="KAF4371066.1"/>
    <property type="molecule type" value="Genomic_DNA"/>
</dbReference>
<evidence type="ECO:0008006" key="5">
    <source>
        <dbReference type="Google" id="ProtNLM"/>
    </source>
</evidence>
<evidence type="ECO:0000313" key="4">
    <source>
        <dbReference type="Proteomes" id="UP000583929"/>
    </source>
</evidence>
<comment type="caution">
    <text evidence="2">The sequence shown here is derived from an EMBL/GenBank/DDBJ whole genome shotgun (WGS) entry which is preliminary data.</text>
</comment>
<evidence type="ECO:0000313" key="3">
    <source>
        <dbReference type="EMBL" id="KAF4374142.1"/>
    </source>
</evidence>
<feature type="chain" id="PRO_5036205085" description="Plant thionin family protein" evidence="1">
    <location>
        <begin position="29"/>
        <end position="78"/>
    </location>
</feature>
<evidence type="ECO:0000256" key="1">
    <source>
        <dbReference type="SAM" id="SignalP"/>
    </source>
</evidence>
<dbReference type="AlphaFoldDB" id="A0A7J6FK29"/>
<keyword evidence="4" id="KW-1185">Reference proteome</keyword>
<evidence type="ECO:0000313" key="2">
    <source>
        <dbReference type="EMBL" id="KAF4371066.1"/>
    </source>
</evidence>
<dbReference type="EMBL" id="JAATIQ010000172">
    <property type="protein sequence ID" value="KAF4374142.1"/>
    <property type="molecule type" value="Genomic_DNA"/>
</dbReference>
<organism evidence="2 4">
    <name type="scientific">Cannabis sativa</name>
    <name type="common">Hemp</name>
    <name type="synonym">Marijuana</name>
    <dbReference type="NCBI Taxonomy" id="3483"/>
    <lineage>
        <taxon>Eukaryota</taxon>
        <taxon>Viridiplantae</taxon>
        <taxon>Streptophyta</taxon>
        <taxon>Embryophyta</taxon>
        <taxon>Tracheophyta</taxon>
        <taxon>Spermatophyta</taxon>
        <taxon>Magnoliopsida</taxon>
        <taxon>eudicotyledons</taxon>
        <taxon>Gunneridae</taxon>
        <taxon>Pentapetalae</taxon>
        <taxon>rosids</taxon>
        <taxon>fabids</taxon>
        <taxon>Rosales</taxon>
        <taxon>Cannabaceae</taxon>
        <taxon>Cannabis</taxon>
    </lineage>
</organism>
<reference evidence="2 4" key="1">
    <citation type="journal article" date="2020" name="bioRxiv">
        <title>Sequence and annotation of 42 cannabis genomes reveals extensive copy number variation in cannabinoid synthesis and pathogen resistance genes.</title>
        <authorList>
            <person name="Mckernan K.J."/>
            <person name="Helbert Y."/>
            <person name="Kane L.T."/>
            <person name="Ebling H."/>
            <person name="Zhang L."/>
            <person name="Liu B."/>
            <person name="Eaton Z."/>
            <person name="Mclaughlin S."/>
            <person name="Kingan S."/>
            <person name="Baybayan P."/>
            <person name="Concepcion G."/>
            <person name="Jordan M."/>
            <person name="Riva A."/>
            <person name="Barbazuk W."/>
            <person name="Harkins T."/>
        </authorList>
    </citation>
    <scope>NUCLEOTIDE SEQUENCE [LARGE SCALE GENOMIC DNA]</scope>
    <source>
        <strain evidence="4">cv. Jamaican Lion 4</strain>
        <strain evidence="2">Father</strain>
        <tissue evidence="2">Leaf</tissue>
    </source>
</reference>
<accession>A0A7J6FK29</accession>
<dbReference type="Proteomes" id="UP000583929">
    <property type="component" value="Unassembled WGS sequence"/>
</dbReference>
<proteinExistence type="predicted"/>
<sequence length="78" mass="8435">MANKNADTLTFFIMSILLVGAIFRTSEALTECAKLCMPVCLRETGAGLPACEKACEDYCKQISSNQDSNKKPNFGSGH</sequence>